<dbReference type="InterPro" id="IPR036259">
    <property type="entry name" value="MFS_trans_sf"/>
</dbReference>
<dbReference type="EnsemblMetazoa" id="XM_021353570.2">
    <property type="protein sequence ID" value="XP_021209245.2"/>
    <property type="gene ID" value="LOC101739720"/>
</dbReference>
<feature type="transmembrane region" description="Helical" evidence="5">
    <location>
        <begin position="284"/>
        <end position="301"/>
    </location>
</feature>
<keyword evidence="3 5" id="KW-1133">Transmembrane helix</keyword>
<dbReference type="PANTHER" id="PTHR11662:SF280">
    <property type="entry name" value="FI21844P1-RELATED"/>
    <property type="match status" value="1"/>
</dbReference>
<evidence type="ECO:0000313" key="8">
    <source>
        <dbReference type="Proteomes" id="UP000005204"/>
    </source>
</evidence>
<evidence type="ECO:0000256" key="4">
    <source>
        <dbReference type="ARBA" id="ARBA00023136"/>
    </source>
</evidence>
<dbReference type="Proteomes" id="UP000005204">
    <property type="component" value="Unassembled WGS sequence"/>
</dbReference>
<reference evidence="7" key="2">
    <citation type="submission" date="2022-06" db="UniProtKB">
        <authorList>
            <consortium name="EnsemblMetazoa"/>
        </authorList>
    </citation>
    <scope>IDENTIFICATION</scope>
    <source>
        <strain evidence="7">p50T (Dazao)</strain>
    </source>
</reference>
<dbReference type="PROSITE" id="PS50850">
    <property type="entry name" value="MFS"/>
    <property type="match status" value="1"/>
</dbReference>
<feature type="transmembrane region" description="Helical" evidence="5">
    <location>
        <begin position="382"/>
        <end position="402"/>
    </location>
</feature>
<dbReference type="GO" id="GO:0016020">
    <property type="term" value="C:membrane"/>
    <property type="evidence" value="ECO:0007669"/>
    <property type="project" value="UniProtKB-SubCell"/>
</dbReference>
<feature type="domain" description="Major facilitator superfamily (MFS) profile" evidence="6">
    <location>
        <begin position="32"/>
        <end position="475"/>
    </location>
</feature>
<keyword evidence="8" id="KW-1185">Reference proteome</keyword>
<dbReference type="FunFam" id="1.20.1250.20:FF:000532">
    <property type="entry name" value="SLC (SoLute Carrier) homolog"/>
    <property type="match status" value="1"/>
</dbReference>
<proteinExistence type="predicted"/>
<dbReference type="Gene3D" id="1.20.1250.20">
    <property type="entry name" value="MFS general substrate transporter like domains"/>
    <property type="match status" value="2"/>
</dbReference>
<keyword evidence="2 5" id="KW-0812">Transmembrane</keyword>
<dbReference type="GeneID" id="101739720"/>
<feature type="transmembrane region" description="Helical" evidence="5">
    <location>
        <begin position="27"/>
        <end position="50"/>
    </location>
</feature>
<dbReference type="RefSeq" id="XP_021209245.2">
    <property type="nucleotide sequence ID" value="XM_021353570.3"/>
</dbReference>
<protein>
    <recommendedName>
        <fullName evidence="6">Major facilitator superfamily (MFS) profile domain-containing protein</fullName>
    </recommendedName>
</protein>
<keyword evidence="4 5" id="KW-0472">Membrane</keyword>
<feature type="transmembrane region" description="Helical" evidence="5">
    <location>
        <begin position="423"/>
        <end position="443"/>
    </location>
</feature>
<dbReference type="InterPro" id="IPR020846">
    <property type="entry name" value="MFS_dom"/>
</dbReference>
<feature type="transmembrane region" description="Helical" evidence="5">
    <location>
        <begin position="124"/>
        <end position="140"/>
    </location>
</feature>
<feature type="transmembrane region" description="Helical" evidence="5">
    <location>
        <begin position="358"/>
        <end position="376"/>
    </location>
</feature>
<accession>A0A8R2DPD0</accession>
<evidence type="ECO:0000256" key="3">
    <source>
        <dbReference type="ARBA" id="ARBA00022989"/>
    </source>
</evidence>
<evidence type="ECO:0000256" key="5">
    <source>
        <dbReference type="SAM" id="Phobius"/>
    </source>
</evidence>
<feature type="transmembrane region" description="Helical" evidence="5">
    <location>
        <begin position="321"/>
        <end position="346"/>
    </location>
</feature>
<organism evidence="7 8">
    <name type="scientific">Bombyx mori</name>
    <name type="common">Silk moth</name>
    <dbReference type="NCBI Taxonomy" id="7091"/>
    <lineage>
        <taxon>Eukaryota</taxon>
        <taxon>Metazoa</taxon>
        <taxon>Ecdysozoa</taxon>
        <taxon>Arthropoda</taxon>
        <taxon>Hexapoda</taxon>
        <taxon>Insecta</taxon>
        <taxon>Pterygota</taxon>
        <taxon>Neoptera</taxon>
        <taxon>Endopterygota</taxon>
        <taxon>Lepidoptera</taxon>
        <taxon>Glossata</taxon>
        <taxon>Ditrysia</taxon>
        <taxon>Bombycoidea</taxon>
        <taxon>Bombycidae</taxon>
        <taxon>Bombycinae</taxon>
        <taxon>Bombyx</taxon>
    </lineage>
</organism>
<comment type="subcellular location">
    <subcellularLocation>
        <location evidence="1">Membrane</location>
        <topology evidence="1">Multi-pass membrane protein</topology>
    </subcellularLocation>
</comment>
<feature type="transmembrane region" description="Helical" evidence="5">
    <location>
        <begin position="97"/>
        <end position="117"/>
    </location>
</feature>
<name>A0A8R2DPD0_BOMMO</name>
<dbReference type="GO" id="GO:0006820">
    <property type="term" value="P:monoatomic anion transport"/>
    <property type="evidence" value="ECO:0007669"/>
    <property type="project" value="TreeGrafter"/>
</dbReference>
<feature type="transmembrane region" description="Helical" evidence="5">
    <location>
        <begin position="449"/>
        <end position="470"/>
    </location>
</feature>
<evidence type="ECO:0000259" key="6">
    <source>
        <dbReference type="PROSITE" id="PS50850"/>
    </source>
</evidence>
<dbReference type="Pfam" id="PF07690">
    <property type="entry name" value="MFS_1"/>
    <property type="match status" value="1"/>
</dbReference>
<evidence type="ECO:0000256" key="2">
    <source>
        <dbReference type="ARBA" id="ARBA00022692"/>
    </source>
</evidence>
<dbReference type="SUPFAM" id="SSF103473">
    <property type="entry name" value="MFS general substrate transporter"/>
    <property type="match status" value="1"/>
</dbReference>
<dbReference type="InterPro" id="IPR011701">
    <property type="entry name" value="MFS"/>
</dbReference>
<dbReference type="AlphaFoldDB" id="A0A8R2DPD0"/>
<evidence type="ECO:0000256" key="1">
    <source>
        <dbReference type="ARBA" id="ARBA00004141"/>
    </source>
</evidence>
<evidence type="ECO:0000313" key="7">
    <source>
        <dbReference type="EnsemblMetazoa" id="XP_021209245.2"/>
    </source>
</evidence>
<dbReference type="KEGG" id="bmor:101739720"/>
<feature type="transmembrane region" description="Helical" evidence="5">
    <location>
        <begin position="188"/>
        <end position="211"/>
    </location>
</feature>
<dbReference type="InterPro" id="IPR050382">
    <property type="entry name" value="MFS_Na/Anion_cotransporter"/>
</dbReference>
<feature type="transmembrane region" description="Helical" evidence="5">
    <location>
        <begin position="217"/>
        <end position="237"/>
    </location>
</feature>
<dbReference type="PANTHER" id="PTHR11662">
    <property type="entry name" value="SOLUTE CARRIER FAMILY 17"/>
    <property type="match status" value="1"/>
</dbReference>
<reference evidence="8" key="1">
    <citation type="journal article" date="2008" name="Insect Biochem. Mol. Biol.">
        <title>The genome of a lepidopteran model insect, the silkworm Bombyx mori.</title>
        <authorList>
            <consortium name="International Silkworm Genome Consortium"/>
        </authorList>
    </citation>
    <scope>NUCLEOTIDE SEQUENCE [LARGE SCALE GENOMIC DNA]</scope>
    <source>
        <strain evidence="8">p50T</strain>
    </source>
</reference>
<dbReference type="GO" id="GO:0022857">
    <property type="term" value="F:transmembrane transporter activity"/>
    <property type="evidence" value="ECO:0007669"/>
    <property type="project" value="InterPro"/>
</dbReference>
<sequence>MGEKRACLEKNEDFKVGSWGYRHQQCVILFFALTIAYSMRACMGVSLVAMTDFDEDPNTNLTSNSSSKEFEVHGVLNTLMLVPPYPIFRWNKKIQDVVISSFLWGYVVLQIPAGHLAHKYGAKSLLTGAMAINCIASILLPLGTYYGGWICIVIFRVIQGLSQACIMPGMHTFFGNWAPLHERGRLTALTYGGQALGTVLGLPMTGFISASSLGWPGIFRLYGLLSGLIGAVIWWLLADTPSKHTRISAMEKEYIESDLGHKKGHDKNRMPVPWKKILRSQGSYAIIVAHIGHTWGQLILYSEVPAYMDKVMGVNIKANGLLTALPFMVMWLTNFFFSWFTDMLIVKKFLSVTNTRKVANSIGCIPAAIGLISLAYVPQNIYIIETILVLVCAVKVSSHMGFQVNHIDISPNFAGTMMSLSNFMANSIASLAPITTGLILTDVKSPKLWGYVFSVAAGFYLISNLFYVIFGTAERADWNEPLRYEKDSENALIKIRNEKEPPISRNKNENK</sequence>